<sequence>MGSITELALEESQIRSILIRERYYRDTSQFDKMRKMYHPDGQKTKVYITWYEGDIDGSINGTRQVVKPTVNTVHAINPTEIDIRGSKALAESFCSMTSRFEHQGYEFDKVLQVRLISQLEKVHGEWKLMTLECIYIRDRIIPAAHLPRDAVVPSFDGVEKFRKSYRYATWLLGTIGLTVSDRLPAEDDHESVKEVLVRNRAWLDSN</sequence>
<dbReference type="SUPFAM" id="SSF54427">
    <property type="entry name" value="NTF2-like"/>
    <property type="match status" value="1"/>
</dbReference>
<protein>
    <recommendedName>
        <fullName evidence="1">SnoaL-like domain-containing protein</fullName>
    </recommendedName>
</protein>
<organism evidence="2 3">
    <name type="scientific">Exophiala sideris</name>
    <dbReference type="NCBI Taxonomy" id="1016849"/>
    <lineage>
        <taxon>Eukaryota</taxon>
        <taxon>Fungi</taxon>
        <taxon>Dikarya</taxon>
        <taxon>Ascomycota</taxon>
        <taxon>Pezizomycotina</taxon>
        <taxon>Eurotiomycetes</taxon>
        <taxon>Chaetothyriomycetidae</taxon>
        <taxon>Chaetothyriales</taxon>
        <taxon>Herpotrichiellaceae</taxon>
        <taxon>Exophiala</taxon>
    </lineage>
</organism>
<feature type="domain" description="SnoaL-like" evidence="1">
    <location>
        <begin position="9"/>
        <end position="128"/>
    </location>
</feature>
<reference evidence="2 3" key="1">
    <citation type="submission" date="2015-01" db="EMBL/GenBank/DDBJ databases">
        <title>The Genome Sequence of Exophiala sideris CBS121828.</title>
        <authorList>
            <consortium name="The Broad Institute Genomics Platform"/>
            <person name="Cuomo C."/>
            <person name="de Hoog S."/>
            <person name="Gorbushina A."/>
            <person name="Stielow B."/>
            <person name="Teixiera M."/>
            <person name="Abouelleil A."/>
            <person name="Chapman S.B."/>
            <person name="Priest M."/>
            <person name="Young S.K."/>
            <person name="Wortman J."/>
            <person name="Nusbaum C."/>
            <person name="Birren B."/>
        </authorList>
    </citation>
    <scope>NUCLEOTIDE SEQUENCE [LARGE SCALE GENOMIC DNA]</scope>
    <source>
        <strain evidence="2 3">CBS 121828</strain>
    </source>
</reference>
<proteinExistence type="predicted"/>
<dbReference type="Proteomes" id="UP000053599">
    <property type="component" value="Unassembled WGS sequence"/>
</dbReference>
<gene>
    <name evidence="2" type="ORF">PV11_06938</name>
</gene>
<evidence type="ECO:0000259" key="1">
    <source>
        <dbReference type="Pfam" id="PF13577"/>
    </source>
</evidence>
<dbReference type="EMBL" id="KN846953">
    <property type="protein sequence ID" value="KIV79375.1"/>
    <property type="molecule type" value="Genomic_DNA"/>
</dbReference>
<dbReference type="InterPro" id="IPR032710">
    <property type="entry name" value="NTF2-like_dom_sf"/>
</dbReference>
<dbReference type="HOGENOM" id="CLU_067875_1_1_1"/>
<dbReference type="InterPro" id="IPR037401">
    <property type="entry name" value="SnoaL-like"/>
</dbReference>
<name>A0A0D1VTB9_9EURO</name>
<evidence type="ECO:0000313" key="2">
    <source>
        <dbReference type="EMBL" id="KIV79375.1"/>
    </source>
</evidence>
<dbReference type="Pfam" id="PF13577">
    <property type="entry name" value="SnoaL_4"/>
    <property type="match status" value="1"/>
</dbReference>
<dbReference type="AlphaFoldDB" id="A0A0D1VTB9"/>
<dbReference type="Gene3D" id="3.10.450.50">
    <property type="match status" value="1"/>
</dbReference>
<evidence type="ECO:0000313" key="3">
    <source>
        <dbReference type="Proteomes" id="UP000053599"/>
    </source>
</evidence>
<dbReference type="OrthoDB" id="3724021at2759"/>
<accession>A0A0D1VTB9</accession>